<dbReference type="GO" id="GO:0000379">
    <property type="term" value="P:tRNA-type intron splice site recognition and cleavage"/>
    <property type="evidence" value="ECO:0007669"/>
    <property type="project" value="TreeGrafter"/>
</dbReference>
<dbReference type="GO" id="GO:0005634">
    <property type="term" value="C:nucleus"/>
    <property type="evidence" value="ECO:0007669"/>
    <property type="project" value="UniProtKB-ARBA"/>
</dbReference>
<dbReference type="GO" id="GO:0003676">
    <property type="term" value="F:nucleic acid binding"/>
    <property type="evidence" value="ECO:0007669"/>
    <property type="project" value="InterPro"/>
</dbReference>
<dbReference type="Proteomes" id="UP000050761">
    <property type="component" value="Unassembled WGS sequence"/>
</dbReference>
<evidence type="ECO:0000313" key="7">
    <source>
        <dbReference type="EMBL" id="VDO85533.1"/>
    </source>
</evidence>
<dbReference type="SUPFAM" id="SSF53032">
    <property type="entry name" value="tRNA-intron endonuclease catalytic domain-like"/>
    <property type="match status" value="1"/>
</dbReference>
<name>A0A183FRS9_HELPZ</name>
<dbReference type="GO" id="GO:0000213">
    <property type="term" value="F:tRNA-intron lyase activity"/>
    <property type="evidence" value="ECO:0007669"/>
    <property type="project" value="UniProtKB-EC"/>
</dbReference>
<evidence type="ECO:0000313" key="8">
    <source>
        <dbReference type="Proteomes" id="UP000050761"/>
    </source>
</evidence>
<proteinExistence type="inferred from homology"/>
<evidence type="ECO:0000256" key="4">
    <source>
        <dbReference type="ARBA" id="ARBA00023239"/>
    </source>
</evidence>
<reference evidence="7 8" key="1">
    <citation type="submission" date="2018-11" db="EMBL/GenBank/DDBJ databases">
        <authorList>
            <consortium name="Pathogen Informatics"/>
        </authorList>
    </citation>
    <scope>NUCLEOTIDE SEQUENCE [LARGE SCALE GENOMIC DNA]</scope>
</reference>
<evidence type="ECO:0000256" key="5">
    <source>
        <dbReference type="ARBA" id="ARBA00034031"/>
    </source>
</evidence>
<dbReference type="Gene3D" id="3.40.1350.10">
    <property type="match status" value="1"/>
</dbReference>
<evidence type="ECO:0000256" key="3">
    <source>
        <dbReference type="ARBA" id="ARBA00022694"/>
    </source>
</evidence>
<dbReference type="EMBL" id="UZAH01026806">
    <property type="protein sequence ID" value="VDO85533.1"/>
    <property type="molecule type" value="Genomic_DNA"/>
</dbReference>
<dbReference type="InterPro" id="IPR011856">
    <property type="entry name" value="tRNA_endonuc-like_dom_sf"/>
</dbReference>
<protein>
    <recommendedName>
        <fullName evidence="2">tRNA-intron lyase</fullName>
        <ecNumber evidence="2">4.6.1.16</ecNumber>
    </recommendedName>
</protein>
<dbReference type="InterPro" id="IPR036167">
    <property type="entry name" value="tRNA_intron_Endo_cat-like_sf"/>
</dbReference>
<accession>A0A183FRS9</accession>
<dbReference type="InterPro" id="IPR006677">
    <property type="entry name" value="tRNA_intron_Endonuc_cat-like"/>
</dbReference>
<keyword evidence="8" id="KW-1185">Reference proteome</keyword>
<evidence type="ECO:0000259" key="6">
    <source>
        <dbReference type="Pfam" id="PF01974"/>
    </source>
</evidence>
<feature type="domain" description="tRNA intron endonuclease catalytic" evidence="6">
    <location>
        <begin position="65"/>
        <end position="132"/>
    </location>
</feature>
<evidence type="ECO:0000256" key="2">
    <source>
        <dbReference type="ARBA" id="ARBA00012573"/>
    </source>
</evidence>
<dbReference type="PANTHER" id="PTHR13070:SF0">
    <property type="entry name" value="TRNA-SPLICING ENDONUCLEASE SUBUNIT SEN34"/>
    <property type="match status" value="1"/>
</dbReference>
<evidence type="ECO:0000313" key="9">
    <source>
        <dbReference type="WBParaSite" id="HPBE_0001056701-mRNA-1"/>
    </source>
</evidence>
<dbReference type="OrthoDB" id="10256176at2759"/>
<keyword evidence="4" id="KW-0456">Lyase</keyword>
<evidence type="ECO:0000256" key="1">
    <source>
        <dbReference type="ARBA" id="ARBA00008078"/>
    </source>
</evidence>
<sequence>MVTKQDMVGIDASTEELLEVVKELRMSKKYQYERSSTNSARITSDKHTYQYLEKYEVPVPCTREFRARQLVYHDLWYRGYFLTSGEQFGVAWLVYEGLPGDVHATYLVHFIFEDHTMSPMSLLGLLRVGVQVIS</sequence>
<dbReference type="PANTHER" id="PTHR13070">
    <property type="entry name" value="TRNA-SPLICING ENDONUCLEASE SUBUNIT SEN34-RELATED"/>
    <property type="match status" value="1"/>
</dbReference>
<gene>
    <name evidence="7" type="ORF">HPBE_LOCUS10568</name>
</gene>
<comment type="catalytic activity">
    <reaction evidence="5">
        <text>pretRNA = a 3'-half-tRNA molecule with a 5'-OH end + a 5'-half-tRNA molecule with a 2',3'-cyclic phosphate end + an intron with a 2',3'-cyclic phosphate and a 5'-hydroxyl terminus.</text>
        <dbReference type="EC" id="4.6.1.16"/>
    </reaction>
</comment>
<dbReference type="EC" id="4.6.1.16" evidence="2"/>
<accession>A0A3P8A3Q9</accession>
<dbReference type="AlphaFoldDB" id="A0A183FRS9"/>
<dbReference type="Pfam" id="PF01974">
    <property type="entry name" value="tRNA_int_endo"/>
    <property type="match status" value="1"/>
</dbReference>
<reference evidence="9" key="2">
    <citation type="submission" date="2019-09" db="UniProtKB">
        <authorList>
            <consortium name="WormBaseParasite"/>
        </authorList>
    </citation>
    <scope>IDENTIFICATION</scope>
</reference>
<comment type="similarity">
    <text evidence="1">Belongs to the tRNA-intron endonuclease family.</text>
</comment>
<dbReference type="CDD" id="cd22363">
    <property type="entry name" value="tRNA-intron_lyase_C"/>
    <property type="match status" value="1"/>
</dbReference>
<keyword evidence="3" id="KW-0819">tRNA processing</keyword>
<organism evidence="8 9">
    <name type="scientific">Heligmosomoides polygyrus</name>
    <name type="common">Parasitic roundworm</name>
    <dbReference type="NCBI Taxonomy" id="6339"/>
    <lineage>
        <taxon>Eukaryota</taxon>
        <taxon>Metazoa</taxon>
        <taxon>Ecdysozoa</taxon>
        <taxon>Nematoda</taxon>
        <taxon>Chromadorea</taxon>
        <taxon>Rhabditida</taxon>
        <taxon>Rhabditina</taxon>
        <taxon>Rhabditomorpha</taxon>
        <taxon>Strongyloidea</taxon>
        <taxon>Heligmosomidae</taxon>
        <taxon>Heligmosomoides</taxon>
    </lineage>
</organism>
<dbReference type="WBParaSite" id="HPBE_0001056701-mRNA-1">
    <property type="protein sequence ID" value="HPBE_0001056701-mRNA-1"/>
    <property type="gene ID" value="HPBE_0001056701"/>
</dbReference>